<evidence type="ECO:0000313" key="4">
    <source>
        <dbReference type="EMBL" id="HGK53921.1"/>
    </source>
</evidence>
<keyword evidence="1" id="KW-0472">Membrane</keyword>
<dbReference type="Gene3D" id="3.40.50.2000">
    <property type="entry name" value="Glycogen Phosphorylase B"/>
    <property type="match status" value="2"/>
</dbReference>
<comment type="caution">
    <text evidence="4">The sequence shown here is derived from an EMBL/GenBank/DDBJ whole genome shotgun (WGS) entry which is preliminary data.</text>
</comment>
<organism evidence="4">
    <name type="scientific">candidate division WOR-3 bacterium</name>
    <dbReference type="NCBI Taxonomy" id="2052148"/>
    <lineage>
        <taxon>Bacteria</taxon>
        <taxon>Bacteria division WOR-3</taxon>
    </lineage>
</organism>
<feature type="domain" description="Glycosyl transferase family 1" evidence="2">
    <location>
        <begin position="207"/>
        <end position="378"/>
    </location>
</feature>
<sequence>MSSSKIVYISTAFPRYTEDRINPWLFETIKRLKEKKYKIKVFTSSYKGIKQKEINGIEIYRFRYLPKNIEILTHDVAVPERWKMGIKYRLMIIPYILSGIINSLIFALRENFDIIHVHWPFPHIIFGLIMKIIKQKPLICSFHGGEIIFLENMPLLFRGIFKLLFNFSEFYTVNSSFTKEKLLKFIGKKKSNKIFVIPFGITLREPKEEIEKIKKEKIKILFAGRLIERKGVHFLLESFTKVNKIFPQTELVIAGDGPWREKLEILANLLGIKDKVIFKGYLKSEELEKEYREADIFVLPSIHDVKGDTETLGVVLIEAMEYGVPVVATNVGGIPDIVIDGYNGLLVSEKNSDALADAIIKLIEDNKLREKFVKNAKKYIKEKFGWDNIIKKLIKIYIDLTKMAKKK</sequence>
<dbReference type="GO" id="GO:0016757">
    <property type="term" value="F:glycosyltransferase activity"/>
    <property type="evidence" value="ECO:0007669"/>
    <property type="project" value="InterPro"/>
</dbReference>
<dbReference type="CDD" id="cd03801">
    <property type="entry name" value="GT4_PimA-like"/>
    <property type="match status" value="1"/>
</dbReference>
<dbReference type="AlphaFoldDB" id="A0A7V3ZTH1"/>
<keyword evidence="1" id="KW-0812">Transmembrane</keyword>
<accession>A0A7V3ZTH1</accession>
<evidence type="ECO:0000256" key="1">
    <source>
        <dbReference type="SAM" id="Phobius"/>
    </source>
</evidence>
<dbReference type="Pfam" id="PF13439">
    <property type="entry name" value="Glyco_transf_4"/>
    <property type="match status" value="1"/>
</dbReference>
<dbReference type="PANTHER" id="PTHR45947:SF3">
    <property type="entry name" value="SULFOQUINOVOSYL TRANSFERASE SQD2"/>
    <property type="match status" value="1"/>
</dbReference>
<reference evidence="4" key="1">
    <citation type="journal article" date="2020" name="mSystems">
        <title>Genome- and Community-Level Interaction Insights into Carbon Utilization and Element Cycling Functions of Hydrothermarchaeota in Hydrothermal Sediment.</title>
        <authorList>
            <person name="Zhou Z."/>
            <person name="Liu Y."/>
            <person name="Xu W."/>
            <person name="Pan J."/>
            <person name="Luo Z.H."/>
            <person name="Li M."/>
        </authorList>
    </citation>
    <scope>NUCLEOTIDE SEQUENCE [LARGE SCALE GENOMIC DNA]</scope>
    <source>
        <strain evidence="4">SpSt-695</strain>
    </source>
</reference>
<gene>
    <name evidence="4" type="ORF">ENU72_02730</name>
</gene>
<dbReference type="InterPro" id="IPR001296">
    <property type="entry name" value="Glyco_trans_1"/>
</dbReference>
<keyword evidence="1" id="KW-1133">Transmembrane helix</keyword>
<dbReference type="Pfam" id="PF00534">
    <property type="entry name" value="Glycos_transf_1"/>
    <property type="match status" value="1"/>
</dbReference>
<feature type="transmembrane region" description="Helical" evidence="1">
    <location>
        <begin position="90"/>
        <end position="108"/>
    </location>
</feature>
<feature type="domain" description="Glycosyltransferase subfamily 4-like N-terminal" evidence="3">
    <location>
        <begin position="26"/>
        <end position="203"/>
    </location>
</feature>
<evidence type="ECO:0000259" key="3">
    <source>
        <dbReference type="Pfam" id="PF13439"/>
    </source>
</evidence>
<dbReference type="InterPro" id="IPR050194">
    <property type="entry name" value="Glycosyltransferase_grp1"/>
</dbReference>
<keyword evidence="4" id="KW-0808">Transferase</keyword>
<evidence type="ECO:0000259" key="2">
    <source>
        <dbReference type="Pfam" id="PF00534"/>
    </source>
</evidence>
<dbReference type="PANTHER" id="PTHR45947">
    <property type="entry name" value="SULFOQUINOVOSYL TRANSFERASE SQD2"/>
    <property type="match status" value="1"/>
</dbReference>
<dbReference type="SUPFAM" id="SSF53756">
    <property type="entry name" value="UDP-Glycosyltransferase/glycogen phosphorylase"/>
    <property type="match status" value="1"/>
</dbReference>
<dbReference type="EMBL" id="DTDP01000120">
    <property type="protein sequence ID" value="HGK53921.1"/>
    <property type="molecule type" value="Genomic_DNA"/>
</dbReference>
<proteinExistence type="predicted"/>
<protein>
    <submittedName>
        <fullName evidence="4">Glycosyltransferase family 1 protein</fullName>
    </submittedName>
</protein>
<name>A0A7V3ZTH1_UNCW3</name>
<dbReference type="InterPro" id="IPR028098">
    <property type="entry name" value="Glyco_trans_4-like_N"/>
</dbReference>